<evidence type="ECO:0000313" key="14">
    <source>
        <dbReference type="Proteomes" id="UP000220922"/>
    </source>
</evidence>
<dbReference type="CDD" id="cd00056">
    <property type="entry name" value="ENDO3c"/>
    <property type="match status" value="1"/>
</dbReference>
<evidence type="ECO:0000256" key="5">
    <source>
        <dbReference type="ARBA" id="ARBA00022801"/>
    </source>
</evidence>
<accession>A0A2H3KZW4</accession>
<dbReference type="Pfam" id="PF00633">
    <property type="entry name" value="HHH"/>
    <property type="match status" value="1"/>
</dbReference>
<dbReference type="PIRSF" id="PIRSF001435">
    <property type="entry name" value="Nth"/>
    <property type="match status" value="1"/>
</dbReference>
<keyword evidence="9 11" id="KW-0456">Lyase</keyword>
<keyword evidence="3 11" id="KW-0479">Metal-binding</keyword>
<keyword evidence="10 11" id="KW-0326">Glycosidase</keyword>
<keyword evidence="8 11" id="KW-0234">DNA repair</keyword>
<dbReference type="SUPFAM" id="SSF48150">
    <property type="entry name" value="DNA-glycosylase"/>
    <property type="match status" value="1"/>
</dbReference>
<comment type="catalytic activity">
    <reaction evidence="11">
        <text>2'-deoxyribonucleotide-(2'-deoxyribose 5'-phosphate)-2'-deoxyribonucleotide-DNA = a 3'-end 2'-deoxyribonucleotide-(2,3-dehydro-2,3-deoxyribose 5'-phosphate)-DNA + a 5'-end 5'-phospho-2'-deoxyribonucleoside-DNA + H(+)</text>
        <dbReference type="Rhea" id="RHEA:66592"/>
        <dbReference type="Rhea" id="RHEA-COMP:13180"/>
        <dbReference type="Rhea" id="RHEA-COMP:16897"/>
        <dbReference type="Rhea" id="RHEA-COMP:17067"/>
        <dbReference type="ChEBI" id="CHEBI:15378"/>
        <dbReference type="ChEBI" id="CHEBI:136412"/>
        <dbReference type="ChEBI" id="CHEBI:157695"/>
        <dbReference type="ChEBI" id="CHEBI:167181"/>
        <dbReference type="EC" id="4.2.99.18"/>
    </reaction>
</comment>
<name>A0A2H3KZW4_9CHLR</name>
<comment type="cofactor">
    <cofactor evidence="11">
        <name>[4Fe-4S] cluster</name>
        <dbReference type="ChEBI" id="CHEBI:49883"/>
    </cofactor>
    <text evidence="11">Binds 1 [4Fe-4S] cluster.</text>
</comment>
<dbReference type="GO" id="GO:0140078">
    <property type="term" value="F:class I DNA-(apurinic or apyrimidinic site) endonuclease activity"/>
    <property type="evidence" value="ECO:0007669"/>
    <property type="project" value="UniProtKB-EC"/>
</dbReference>
<comment type="function">
    <text evidence="11">DNA repair enzyme that has both DNA N-glycosylase activity and AP-lyase activity. The DNA N-glycosylase activity releases various damaged pyrimidines from DNA by cleaving the N-glycosidic bond, leaving an AP (apurinic/apyrimidinic) site. The AP-lyase activity cleaves the phosphodiester bond 3' to the AP site by a beta-elimination, leaving a 3'-terminal unsaturated sugar and a product with a terminal 5'-phosphate.</text>
</comment>
<evidence type="ECO:0000256" key="6">
    <source>
        <dbReference type="ARBA" id="ARBA00023004"/>
    </source>
</evidence>
<dbReference type="GO" id="GO:0046872">
    <property type="term" value="F:metal ion binding"/>
    <property type="evidence" value="ECO:0007669"/>
    <property type="project" value="UniProtKB-KW"/>
</dbReference>
<dbReference type="InterPro" id="IPR003265">
    <property type="entry name" value="HhH-GPD_domain"/>
</dbReference>
<evidence type="ECO:0000256" key="2">
    <source>
        <dbReference type="ARBA" id="ARBA00022485"/>
    </source>
</evidence>
<dbReference type="GO" id="GO:0000703">
    <property type="term" value="F:oxidized pyrimidine nucleobase lesion DNA N-glycosylase activity"/>
    <property type="evidence" value="ECO:0007669"/>
    <property type="project" value="TreeGrafter"/>
</dbReference>
<evidence type="ECO:0000313" key="13">
    <source>
        <dbReference type="EMBL" id="PDV99580.1"/>
    </source>
</evidence>
<dbReference type="InterPro" id="IPR004036">
    <property type="entry name" value="Endonuclease-III-like_CS2"/>
</dbReference>
<feature type="binding site" evidence="11">
    <location>
        <position position="212"/>
    </location>
    <ligand>
        <name>[4Fe-4S] cluster</name>
        <dbReference type="ChEBI" id="CHEBI:49883"/>
    </ligand>
</feature>
<dbReference type="RefSeq" id="WP_097651744.1">
    <property type="nucleotide sequence ID" value="NZ_LYXE01000066.1"/>
</dbReference>
<evidence type="ECO:0000256" key="7">
    <source>
        <dbReference type="ARBA" id="ARBA00023014"/>
    </source>
</evidence>
<dbReference type="GO" id="GO:0051539">
    <property type="term" value="F:4 iron, 4 sulfur cluster binding"/>
    <property type="evidence" value="ECO:0007669"/>
    <property type="project" value="UniProtKB-UniRule"/>
</dbReference>
<evidence type="ECO:0000256" key="10">
    <source>
        <dbReference type="ARBA" id="ARBA00023295"/>
    </source>
</evidence>
<dbReference type="InterPro" id="IPR023170">
    <property type="entry name" value="HhH_base_excis_C"/>
</dbReference>
<dbReference type="PANTHER" id="PTHR43286:SF1">
    <property type="entry name" value="ENDONUCLEASE III-LIKE PROTEIN 1"/>
    <property type="match status" value="1"/>
</dbReference>
<evidence type="ECO:0000256" key="8">
    <source>
        <dbReference type="ARBA" id="ARBA00023204"/>
    </source>
</evidence>
<keyword evidence="7 11" id="KW-0411">Iron-sulfur</keyword>
<keyword evidence="2 11" id="KW-0004">4Fe-4S</keyword>
<dbReference type="Gene3D" id="1.10.1670.10">
    <property type="entry name" value="Helix-hairpin-Helix base-excision DNA repair enzymes (C-terminal)"/>
    <property type="match status" value="1"/>
</dbReference>
<dbReference type="EMBL" id="LYXE01000066">
    <property type="protein sequence ID" value="PDV99580.1"/>
    <property type="molecule type" value="Genomic_DNA"/>
</dbReference>
<dbReference type="Gene3D" id="1.10.340.30">
    <property type="entry name" value="Hypothetical protein, domain 2"/>
    <property type="match status" value="1"/>
</dbReference>
<keyword evidence="11" id="KW-0238">DNA-binding</keyword>
<sequence>MTKKADLPDPAEHQPFPLDTVMATLAATMPHYAQPLIDQMGGEGATPFRILVATILSLRTKDTLTAVVAPRLFAVADTPAALLNLSEAQVTELIFPVGFYRNKARSLREISRILLEQYDGKVPNELDQLLALPGVGRKTANLVLTAGFGLPGICVDIHVHRICNRWGYVRTRNPDATEMVLRAQLPDTYWLSINRLLVTLGQHICLPIAPKCSLCPIAAACDRVGVTRSR</sequence>
<feature type="binding site" evidence="11">
    <location>
        <position position="205"/>
    </location>
    <ligand>
        <name>[4Fe-4S] cluster</name>
        <dbReference type="ChEBI" id="CHEBI:49883"/>
    </ligand>
</feature>
<dbReference type="AlphaFoldDB" id="A0A2H3KZW4"/>
<feature type="binding site" evidence="11">
    <location>
        <position position="221"/>
    </location>
    <ligand>
        <name>[4Fe-4S] cluster</name>
        <dbReference type="ChEBI" id="CHEBI:49883"/>
    </ligand>
</feature>
<dbReference type="InterPro" id="IPR011257">
    <property type="entry name" value="DNA_glycosylase"/>
</dbReference>
<dbReference type="SMART" id="SM00478">
    <property type="entry name" value="ENDO3c"/>
    <property type="match status" value="1"/>
</dbReference>
<dbReference type="OrthoDB" id="9800977at2"/>
<evidence type="ECO:0000259" key="12">
    <source>
        <dbReference type="SMART" id="SM00478"/>
    </source>
</evidence>
<dbReference type="InterPro" id="IPR000445">
    <property type="entry name" value="HhH_motif"/>
</dbReference>
<dbReference type="PANTHER" id="PTHR43286">
    <property type="entry name" value="ENDONUCLEASE III-LIKE PROTEIN 1"/>
    <property type="match status" value="1"/>
</dbReference>
<dbReference type="GO" id="GO:0003677">
    <property type="term" value="F:DNA binding"/>
    <property type="evidence" value="ECO:0007669"/>
    <property type="project" value="UniProtKB-UniRule"/>
</dbReference>
<dbReference type="Proteomes" id="UP000220922">
    <property type="component" value="Unassembled WGS sequence"/>
</dbReference>
<keyword evidence="4 11" id="KW-0227">DNA damage</keyword>
<dbReference type="GO" id="GO:0006285">
    <property type="term" value="P:base-excision repair, AP site formation"/>
    <property type="evidence" value="ECO:0007669"/>
    <property type="project" value="TreeGrafter"/>
</dbReference>
<evidence type="ECO:0000256" key="9">
    <source>
        <dbReference type="ARBA" id="ARBA00023239"/>
    </source>
</evidence>
<comment type="caution">
    <text evidence="13">The sequence shown here is derived from an EMBL/GenBank/DDBJ whole genome shotgun (WGS) entry which is preliminary data.</text>
</comment>
<feature type="binding site" evidence="11">
    <location>
        <position position="215"/>
    </location>
    <ligand>
        <name>[4Fe-4S] cluster</name>
        <dbReference type="ChEBI" id="CHEBI:49883"/>
    </ligand>
</feature>
<proteinExistence type="inferred from homology"/>
<keyword evidence="13" id="KW-0540">Nuclease</keyword>
<evidence type="ECO:0000256" key="1">
    <source>
        <dbReference type="ARBA" id="ARBA00008343"/>
    </source>
</evidence>
<dbReference type="FunFam" id="1.10.340.30:FF:000001">
    <property type="entry name" value="Endonuclease III"/>
    <property type="match status" value="1"/>
</dbReference>
<keyword evidence="13" id="KW-0255">Endonuclease</keyword>
<keyword evidence="6 11" id="KW-0408">Iron</keyword>
<dbReference type="HAMAP" id="MF_00942">
    <property type="entry name" value="Nth"/>
    <property type="match status" value="1"/>
</dbReference>
<keyword evidence="5 11" id="KW-0378">Hydrolase</keyword>
<feature type="domain" description="HhH-GPD" evidence="12">
    <location>
        <begin position="56"/>
        <end position="203"/>
    </location>
</feature>
<dbReference type="Pfam" id="PF00730">
    <property type="entry name" value="HhH-GPD"/>
    <property type="match status" value="1"/>
</dbReference>
<dbReference type="InterPro" id="IPR005759">
    <property type="entry name" value="Nth"/>
</dbReference>
<evidence type="ECO:0000256" key="4">
    <source>
        <dbReference type="ARBA" id="ARBA00022763"/>
    </source>
</evidence>
<gene>
    <name evidence="11" type="primary">nth</name>
    <name evidence="13" type="ORF">A9Q02_11570</name>
</gene>
<reference evidence="13 14" key="1">
    <citation type="submission" date="2016-05" db="EMBL/GenBank/DDBJ databases">
        <authorList>
            <person name="Lavstsen T."/>
            <person name="Jespersen J.S."/>
        </authorList>
    </citation>
    <scope>NUCLEOTIDE SEQUENCE [LARGE SCALE GENOMIC DNA]</scope>
    <source>
        <strain evidence="13 14">B7-9</strain>
    </source>
</reference>
<evidence type="ECO:0000256" key="3">
    <source>
        <dbReference type="ARBA" id="ARBA00022723"/>
    </source>
</evidence>
<dbReference type="EC" id="4.2.99.18" evidence="11"/>
<evidence type="ECO:0000256" key="11">
    <source>
        <dbReference type="HAMAP-Rule" id="MF_00942"/>
    </source>
</evidence>
<dbReference type="PROSITE" id="PS01155">
    <property type="entry name" value="ENDONUCLEASE_III_2"/>
    <property type="match status" value="1"/>
</dbReference>
<organism evidence="13 14">
    <name type="scientific">Candidatus Chloroploca asiatica</name>
    <dbReference type="NCBI Taxonomy" id="1506545"/>
    <lineage>
        <taxon>Bacteria</taxon>
        <taxon>Bacillati</taxon>
        <taxon>Chloroflexota</taxon>
        <taxon>Chloroflexia</taxon>
        <taxon>Chloroflexales</taxon>
        <taxon>Chloroflexineae</taxon>
        <taxon>Oscillochloridaceae</taxon>
        <taxon>Candidatus Chloroploca</taxon>
    </lineage>
</organism>
<protein>
    <recommendedName>
        <fullName evidence="11">Endonuclease III</fullName>
        <ecNumber evidence="11">4.2.99.18</ecNumber>
    </recommendedName>
    <alternativeName>
        <fullName evidence="11">DNA-(apurinic or apyrimidinic site) lyase</fullName>
    </alternativeName>
</protein>
<comment type="similarity">
    <text evidence="1 11">Belongs to the Nth/MutY family.</text>
</comment>
<dbReference type="GO" id="GO:0006289">
    <property type="term" value="P:nucleotide-excision repair"/>
    <property type="evidence" value="ECO:0007669"/>
    <property type="project" value="TreeGrafter"/>
</dbReference>
<keyword evidence="14" id="KW-1185">Reference proteome</keyword>